<keyword evidence="3" id="KW-0233">DNA recombination</keyword>
<dbReference type="InterPro" id="IPR009089">
    <property type="entry name" value="XRCC4_N_sf"/>
</dbReference>
<feature type="domain" description="XRCC4 N-terminal" evidence="9">
    <location>
        <begin position="16"/>
        <end position="116"/>
    </location>
</feature>
<keyword evidence="12" id="KW-1185">Reference proteome</keyword>
<evidence type="ECO:0000259" key="10">
    <source>
        <dbReference type="Pfam" id="PF21924"/>
    </source>
</evidence>
<evidence type="ECO:0000256" key="3">
    <source>
        <dbReference type="ARBA" id="ARBA00023172"/>
    </source>
</evidence>
<name>A0AAN8K779_PATCE</name>
<feature type="compositionally biased region" description="Basic and acidic residues" evidence="8">
    <location>
        <begin position="227"/>
        <end position="239"/>
    </location>
</feature>
<dbReference type="Pfam" id="PF21924">
    <property type="entry name" value="XRCC4_CC"/>
    <property type="match status" value="1"/>
</dbReference>
<comment type="similarity">
    <text evidence="6">Belongs to the XRCC4-XLF family. XRCC4 subfamily.</text>
</comment>
<evidence type="ECO:0000256" key="4">
    <source>
        <dbReference type="ARBA" id="ARBA00023204"/>
    </source>
</evidence>
<dbReference type="InterPro" id="IPR053961">
    <property type="entry name" value="XRCC4_N"/>
</dbReference>
<dbReference type="InterPro" id="IPR010585">
    <property type="entry name" value="DNA_repair_prot_XRCC4"/>
</dbReference>
<dbReference type="CDD" id="cd22283">
    <property type="entry name" value="HD_XRCC4_N"/>
    <property type="match status" value="1"/>
</dbReference>
<feature type="domain" description="XRCC4 coiled-coil" evidence="10">
    <location>
        <begin position="122"/>
        <end position="197"/>
    </location>
</feature>
<keyword evidence="5" id="KW-0539">Nucleus</keyword>
<keyword evidence="2" id="KW-0227">DNA damage</keyword>
<feature type="compositionally biased region" description="Acidic residues" evidence="8">
    <location>
        <begin position="240"/>
        <end position="251"/>
    </location>
</feature>
<dbReference type="GO" id="GO:0006310">
    <property type="term" value="P:DNA recombination"/>
    <property type="evidence" value="ECO:0007669"/>
    <property type="project" value="UniProtKB-KW"/>
</dbReference>
<evidence type="ECO:0000313" key="12">
    <source>
        <dbReference type="Proteomes" id="UP001347796"/>
    </source>
</evidence>
<accession>A0AAN8K779</accession>
<evidence type="ECO:0000256" key="2">
    <source>
        <dbReference type="ARBA" id="ARBA00022763"/>
    </source>
</evidence>
<feature type="compositionally biased region" description="Acidic residues" evidence="8">
    <location>
        <begin position="270"/>
        <end position="282"/>
    </location>
</feature>
<dbReference type="InterPro" id="IPR053962">
    <property type="entry name" value="XRCC4_CC"/>
</dbReference>
<reference evidence="11 12" key="1">
    <citation type="submission" date="2024-01" db="EMBL/GenBank/DDBJ databases">
        <title>The genome of the rayed Mediterranean limpet Patella caerulea (Linnaeus, 1758).</title>
        <authorList>
            <person name="Anh-Thu Weber A."/>
            <person name="Halstead-Nussloch G."/>
        </authorList>
    </citation>
    <scope>NUCLEOTIDE SEQUENCE [LARGE SCALE GENOMIC DNA]</scope>
    <source>
        <strain evidence="11">AATW-2023a</strain>
        <tissue evidence="11">Whole specimen</tissue>
    </source>
</reference>
<evidence type="ECO:0008006" key="13">
    <source>
        <dbReference type="Google" id="ProtNLM"/>
    </source>
</evidence>
<dbReference type="InterPro" id="IPR014751">
    <property type="entry name" value="XRCC4-like_C"/>
</dbReference>
<dbReference type="GO" id="GO:0006303">
    <property type="term" value="P:double-strand break repair via nonhomologous end joining"/>
    <property type="evidence" value="ECO:0007669"/>
    <property type="project" value="TreeGrafter"/>
</dbReference>
<organism evidence="11 12">
    <name type="scientific">Patella caerulea</name>
    <name type="common">Rayed Mediterranean limpet</name>
    <dbReference type="NCBI Taxonomy" id="87958"/>
    <lineage>
        <taxon>Eukaryota</taxon>
        <taxon>Metazoa</taxon>
        <taxon>Spiralia</taxon>
        <taxon>Lophotrochozoa</taxon>
        <taxon>Mollusca</taxon>
        <taxon>Gastropoda</taxon>
        <taxon>Patellogastropoda</taxon>
        <taxon>Patelloidea</taxon>
        <taxon>Patellidae</taxon>
        <taxon>Patella</taxon>
    </lineage>
</organism>
<dbReference type="SUPFAM" id="SSF50809">
    <property type="entry name" value="XRCC4, N-terminal domain"/>
    <property type="match status" value="1"/>
</dbReference>
<dbReference type="PANTHER" id="PTHR28559:SF1">
    <property type="entry name" value="DNA REPAIR PROTEIN XRCC4"/>
    <property type="match status" value="1"/>
</dbReference>
<gene>
    <name evidence="11" type="ORF">SNE40_001745</name>
</gene>
<feature type="compositionally biased region" description="Polar residues" evidence="8">
    <location>
        <begin position="215"/>
        <end position="225"/>
    </location>
</feature>
<dbReference type="SUPFAM" id="SSF58022">
    <property type="entry name" value="XRCC4, C-terminal oligomerization domain"/>
    <property type="match status" value="1"/>
</dbReference>
<dbReference type="PANTHER" id="PTHR28559">
    <property type="entry name" value="DNA REPAIR PROTEIN XRCC4"/>
    <property type="match status" value="1"/>
</dbReference>
<dbReference type="InterPro" id="IPR038051">
    <property type="entry name" value="XRCC4-like_N_sf"/>
</dbReference>
<evidence type="ECO:0000256" key="6">
    <source>
        <dbReference type="ARBA" id="ARBA00025728"/>
    </source>
</evidence>
<dbReference type="AlphaFoldDB" id="A0AAN8K779"/>
<dbReference type="GO" id="GO:0005958">
    <property type="term" value="C:DNA-dependent protein kinase-DNA ligase 4 complex"/>
    <property type="evidence" value="ECO:0007669"/>
    <property type="project" value="TreeGrafter"/>
</dbReference>
<evidence type="ECO:0000313" key="11">
    <source>
        <dbReference type="EMBL" id="KAK6189748.1"/>
    </source>
</evidence>
<dbReference type="Gene3D" id="1.20.5.370">
    <property type="match status" value="1"/>
</dbReference>
<evidence type="ECO:0000256" key="1">
    <source>
        <dbReference type="ARBA" id="ARBA00004123"/>
    </source>
</evidence>
<dbReference type="EMBL" id="JAZGQO010000002">
    <property type="protein sequence ID" value="KAK6189748.1"/>
    <property type="molecule type" value="Genomic_DNA"/>
</dbReference>
<dbReference type="GO" id="GO:0003677">
    <property type="term" value="F:DNA binding"/>
    <property type="evidence" value="ECO:0007669"/>
    <property type="project" value="InterPro"/>
</dbReference>
<dbReference type="Proteomes" id="UP001347796">
    <property type="component" value="Unassembled WGS sequence"/>
</dbReference>
<proteinExistence type="inferred from homology"/>
<keyword evidence="4" id="KW-0234">DNA repair</keyword>
<dbReference type="Gene3D" id="2.170.210.10">
    <property type="entry name" value="DNA double-strand break repair and VJ recombination XRCC4, N-terminal"/>
    <property type="match status" value="1"/>
</dbReference>
<feature type="compositionally biased region" description="Low complexity" evidence="8">
    <location>
        <begin position="329"/>
        <end position="340"/>
    </location>
</feature>
<dbReference type="GO" id="GO:0032807">
    <property type="term" value="C:DNA ligase IV complex"/>
    <property type="evidence" value="ECO:0007669"/>
    <property type="project" value="TreeGrafter"/>
</dbReference>
<evidence type="ECO:0000256" key="5">
    <source>
        <dbReference type="ARBA" id="ARBA00023242"/>
    </source>
</evidence>
<evidence type="ECO:0000256" key="8">
    <source>
        <dbReference type="SAM" id="MobiDB-lite"/>
    </source>
</evidence>
<comment type="caution">
    <text evidence="11">The sequence shown here is derived from an EMBL/GenBank/DDBJ whole genome shotgun (WGS) entry which is preliminary data.</text>
</comment>
<dbReference type="Pfam" id="PF06632">
    <property type="entry name" value="XRCC4"/>
    <property type="match status" value="1"/>
</dbReference>
<keyword evidence="7" id="KW-0175">Coiled coil</keyword>
<protein>
    <recommendedName>
        <fullName evidence="13">XRCC4</fullName>
    </recommendedName>
</protein>
<comment type="subcellular location">
    <subcellularLocation>
        <location evidence="1">Nucleus</location>
    </subcellularLocation>
</comment>
<sequence>MSKKVLSKITTVGSQQFFLLTTIPVDKEDGFNLLLTDGQSTWTGTFSADDMDKQRKRLKMDFTSYFNQTEKAFIRDDDDMNFEYSVKIKNDDAAELVWKKHVTSDDIKFQLGSITLMLKDDPVTGICTILNHSVVNNERDQHQLKQLETDNNRLSQERMMALKRLEKCVAAKEGMEKDLFSKFVAVLNSKKEKIRNLKENGSGDGQDDEKDDGTPVSQSNSTGNGRQHREQQVERNNEESDKEENTDEEETPPPKRQRKNVGRKTGDLDCSLDLDLEEDEIESSSSTIVKRPARKRGSVRTATPSKPVLPKVTRNTSNESYDGGRGRMSKSSSNNSNVSNIDPEDLFSDL</sequence>
<feature type="region of interest" description="Disordered" evidence="8">
    <location>
        <begin position="195"/>
        <end position="350"/>
    </location>
</feature>
<feature type="coiled-coil region" evidence="7">
    <location>
        <begin position="137"/>
        <end position="164"/>
    </location>
</feature>
<evidence type="ECO:0000259" key="9">
    <source>
        <dbReference type="Pfam" id="PF06632"/>
    </source>
</evidence>
<evidence type="ECO:0000256" key="7">
    <source>
        <dbReference type="SAM" id="Coils"/>
    </source>
</evidence>
<dbReference type="GO" id="GO:0010165">
    <property type="term" value="P:response to X-ray"/>
    <property type="evidence" value="ECO:0007669"/>
    <property type="project" value="TreeGrafter"/>
</dbReference>